<dbReference type="EMBL" id="JBHTLU010000044">
    <property type="protein sequence ID" value="MFD1224309.1"/>
    <property type="molecule type" value="Genomic_DNA"/>
</dbReference>
<dbReference type="PANTHER" id="PTHR13604">
    <property type="entry name" value="DC12-RELATED"/>
    <property type="match status" value="1"/>
</dbReference>
<evidence type="ECO:0000256" key="5">
    <source>
        <dbReference type="ARBA" id="ARBA00023124"/>
    </source>
</evidence>
<dbReference type="Pfam" id="PF02586">
    <property type="entry name" value="SRAP"/>
    <property type="match status" value="1"/>
</dbReference>
<keyword evidence="2 8" id="KW-0645">Protease</keyword>
<comment type="similarity">
    <text evidence="1 8">Belongs to the SOS response-associated peptidase family.</text>
</comment>
<evidence type="ECO:0000256" key="4">
    <source>
        <dbReference type="ARBA" id="ARBA00022801"/>
    </source>
</evidence>
<evidence type="ECO:0000256" key="7">
    <source>
        <dbReference type="ARBA" id="ARBA00023239"/>
    </source>
</evidence>
<keyword evidence="4 8" id="KW-0378">Hydrolase</keyword>
<dbReference type="InterPro" id="IPR036590">
    <property type="entry name" value="SRAP-like"/>
</dbReference>
<evidence type="ECO:0000313" key="9">
    <source>
        <dbReference type="EMBL" id="MFD1224309.1"/>
    </source>
</evidence>
<evidence type="ECO:0000256" key="3">
    <source>
        <dbReference type="ARBA" id="ARBA00022763"/>
    </source>
</evidence>
<gene>
    <name evidence="9" type="ORF">ACFQ4B_29810</name>
</gene>
<dbReference type="Gene3D" id="3.90.1680.10">
    <property type="entry name" value="SOS response associated peptidase-like"/>
    <property type="match status" value="1"/>
</dbReference>
<keyword evidence="3" id="KW-0227">DNA damage</keyword>
<protein>
    <recommendedName>
        <fullName evidence="8">Abasic site processing protein</fullName>
        <ecNumber evidence="8">3.4.-.-</ecNumber>
    </recommendedName>
</protein>
<name>A0ABW3UVF8_9BACL</name>
<accession>A0ABW3UVF8</accession>
<dbReference type="SUPFAM" id="SSF143081">
    <property type="entry name" value="BB1717-like"/>
    <property type="match status" value="1"/>
</dbReference>
<evidence type="ECO:0000313" key="10">
    <source>
        <dbReference type="Proteomes" id="UP001597180"/>
    </source>
</evidence>
<keyword evidence="10" id="KW-1185">Reference proteome</keyword>
<sequence length="228" mass="25622">MCGRYTVTVTLEELMLHFLLGENVAARYAPRYNVAPGQWIPAIIGGESQGDRRLGELRWGLVPSWSKDEKAGVTPINLRAETVTEKPSFQRLLSRKRCMIPSDGFYEWKKAGKSKQPIRFTMKDGGLFGMAGLYDTWVQANGEKLHTCTILTTEPNDLVAAVHDRMPVILTKESESLWLDRTVTEVSRLKPVLASYPASLMTSYEVDPKVGNVRYDEPDCIAPMRSLI</sequence>
<reference evidence="10" key="1">
    <citation type="journal article" date="2019" name="Int. J. Syst. Evol. Microbiol.">
        <title>The Global Catalogue of Microorganisms (GCM) 10K type strain sequencing project: providing services to taxonomists for standard genome sequencing and annotation.</title>
        <authorList>
            <consortium name="The Broad Institute Genomics Platform"/>
            <consortium name="The Broad Institute Genome Sequencing Center for Infectious Disease"/>
            <person name="Wu L."/>
            <person name="Ma J."/>
        </authorList>
    </citation>
    <scope>NUCLEOTIDE SEQUENCE [LARGE SCALE GENOMIC DNA]</scope>
    <source>
        <strain evidence="10">CCUG 53270</strain>
    </source>
</reference>
<keyword evidence="6" id="KW-0238">DNA-binding</keyword>
<dbReference type="Proteomes" id="UP001597180">
    <property type="component" value="Unassembled WGS sequence"/>
</dbReference>
<dbReference type="InterPro" id="IPR003738">
    <property type="entry name" value="SRAP"/>
</dbReference>
<keyword evidence="7" id="KW-0456">Lyase</keyword>
<dbReference type="PANTHER" id="PTHR13604:SF0">
    <property type="entry name" value="ABASIC SITE PROCESSING PROTEIN HMCES"/>
    <property type="match status" value="1"/>
</dbReference>
<evidence type="ECO:0000256" key="6">
    <source>
        <dbReference type="ARBA" id="ARBA00023125"/>
    </source>
</evidence>
<organism evidence="9 10">
    <name type="scientific">Paenibacillus vulneris</name>
    <dbReference type="NCBI Taxonomy" id="1133364"/>
    <lineage>
        <taxon>Bacteria</taxon>
        <taxon>Bacillati</taxon>
        <taxon>Bacillota</taxon>
        <taxon>Bacilli</taxon>
        <taxon>Bacillales</taxon>
        <taxon>Paenibacillaceae</taxon>
        <taxon>Paenibacillus</taxon>
    </lineage>
</organism>
<evidence type="ECO:0000256" key="2">
    <source>
        <dbReference type="ARBA" id="ARBA00022670"/>
    </source>
</evidence>
<comment type="caution">
    <text evidence="9">The sequence shown here is derived from an EMBL/GenBank/DDBJ whole genome shotgun (WGS) entry which is preliminary data.</text>
</comment>
<dbReference type="RefSeq" id="WP_345593109.1">
    <property type="nucleotide sequence ID" value="NZ_BAABJG010000041.1"/>
</dbReference>
<evidence type="ECO:0000256" key="1">
    <source>
        <dbReference type="ARBA" id="ARBA00008136"/>
    </source>
</evidence>
<evidence type="ECO:0000256" key="8">
    <source>
        <dbReference type="RuleBase" id="RU364100"/>
    </source>
</evidence>
<keyword evidence="5" id="KW-0190">Covalent protein-DNA linkage</keyword>
<proteinExistence type="inferred from homology"/>
<dbReference type="EC" id="3.4.-.-" evidence="8"/>